<feature type="transmembrane region" description="Helical" evidence="10">
    <location>
        <begin position="432"/>
        <end position="452"/>
    </location>
</feature>
<evidence type="ECO:0000256" key="2">
    <source>
        <dbReference type="ARBA" id="ARBA00010992"/>
    </source>
</evidence>
<dbReference type="PROSITE" id="PS50850">
    <property type="entry name" value="MFS"/>
    <property type="match status" value="1"/>
</dbReference>
<feature type="transmembrane region" description="Helical" evidence="10">
    <location>
        <begin position="88"/>
        <end position="107"/>
    </location>
</feature>
<name>A0ABP1FPI5_9CHLO</name>
<evidence type="ECO:0000256" key="9">
    <source>
        <dbReference type="RuleBase" id="RU003346"/>
    </source>
</evidence>
<dbReference type="InterPro" id="IPR003663">
    <property type="entry name" value="Sugar/inositol_transpt"/>
</dbReference>
<feature type="transmembrane region" description="Helical" evidence="10">
    <location>
        <begin position="119"/>
        <end position="138"/>
    </location>
</feature>
<comment type="caution">
    <text evidence="12">The sequence shown here is derived from an EMBL/GenBank/DDBJ whole genome shotgun (WGS) entry which is preliminary data.</text>
</comment>
<protein>
    <submittedName>
        <fullName evidence="12">G3494 protein</fullName>
    </submittedName>
</protein>
<evidence type="ECO:0000256" key="3">
    <source>
        <dbReference type="ARBA" id="ARBA00022448"/>
    </source>
</evidence>
<evidence type="ECO:0000256" key="6">
    <source>
        <dbReference type="ARBA" id="ARBA00022847"/>
    </source>
</evidence>
<keyword evidence="7 10" id="KW-1133">Transmembrane helix</keyword>
<proteinExistence type="inferred from homology"/>
<feature type="transmembrane region" description="Helical" evidence="10">
    <location>
        <begin position="204"/>
        <end position="227"/>
    </location>
</feature>
<dbReference type="InterPro" id="IPR005829">
    <property type="entry name" value="Sugar_transporter_CS"/>
</dbReference>
<dbReference type="NCBIfam" id="TIGR00879">
    <property type="entry name" value="SP"/>
    <property type="match status" value="1"/>
</dbReference>
<sequence>MPGAVIATSAAQERAHLYHDKLTTRAVVYSAFIAQAGFLFGYDLGITGGVTGMPQFLDQFFPQVARKQKEAGAQKSAYCTFDDGGLQAWTSSMFVAGAITAAVVSLFPKFFQRLGRKYTMMIGAFCFLVGAILQAAAVDMSMLIIGRIFLGIGIGLANQVAPMYISETAPPSARGGLNIMFQLCTTIGILVASGINYGVQNYTWGWRFSLGFACVFALLFFVGTVLAPDSPNSLLLNGKTAKATEVLRKVRGAASVDGPLQAELEDIQKAVAQTQNEHTSVFAGLTTLFKHYPQILFAAVIIPIAQQFTGMNAIMFFAPQIFQVMGMGVKASLMSSMITNAVNMLATFVAIYVVDRRGRKPLFVVCGTIMAAMQIATGILTALTFTGTKIPQTAGDIMIVFICIFVAMFAASWGPLGWLVPSEMHPLTTRTTGQGINVFFNFLASFIIGQFFNTMLCKMQFGVFLFFAGCVMLNTLFAIICLPETKGVPVEKVEEAWHGYPKYIPSRWRFKYVPSTGTPTKGVQMMPKV</sequence>
<dbReference type="InterPro" id="IPR020846">
    <property type="entry name" value="MFS_dom"/>
</dbReference>
<feature type="transmembrane region" description="Helical" evidence="10">
    <location>
        <begin position="397"/>
        <end position="420"/>
    </location>
</feature>
<keyword evidence="4" id="KW-0762">Sugar transport</keyword>
<comment type="subcellular location">
    <subcellularLocation>
        <location evidence="1">Membrane</location>
        <topology evidence="1">Multi-pass membrane protein</topology>
    </subcellularLocation>
</comment>
<evidence type="ECO:0000313" key="12">
    <source>
        <dbReference type="EMBL" id="CAL5221321.1"/>
    </source>
</evidence>
<dbReference type="SUPFAM" id="SSF103473">
    <property type="entry name" value="MFS general substrate transporter"/>
    <property type="match status" value="1"/>
</dbReference>
<feature type="transmembrane region" description="Helical" evidence="10">
    <location>
        <begin position="295"/>
        <end position="317"/>
    </location>
</feature>
<evidence type="ECO:0000313" key="13">
    <source>
        <dbReference type="Proteomes" id="UP001497392"/>
    </source>
</evidence>
<reference evidence="12 13" key="1">
    <citation type="submission" date="2024-06" db="EMBL/GenBank/DDBJ databases">
        <authorList>
            <person name="Kraege A."/>
            <person name="Thomma B."/>
        </authorList>
    </citation>
    <scope>NUCLEOTIDE SEQUENCE [LARGE SCALE GENOMIC DNA]</scope>
</reference>
<keyword evidence="3 9" id="KW-0813">Transport</keyword>
<evidence type="ECO:0000256" key="1">
    <source>
        <dbReference type="ARBA" id="ARBA00004141"/>
    </source>
</evidence>
<evidence type="ECO:0000256" key="4">
    <source>
        <dbReference type="ARBA" id="ARBA00022597"/>
    </source>
</evidence>
<dbReference type="EMBL" id="CAXHTA020000005">
    <property type="protein sequence ID" value="CAL5221321.1"/>
    <property type="molecule type" value="Genomic_DNA"/>
</dbReference>
<evidence type="ECO:0000256" key="10">
    <source>
        <dbReference type="SAM" id="Phobius"/>
    </source>
</evidence>
<feature type="transmembrane region" description="Helical" evidence="10">
    <location>
        <begin position="362"/>
        <end position="385"/>
    </location>
</feature>
<keyword evidence="13" id="KW-1185">Reference proteome</keyword>
<dbReference type="Pfam" id="PF00083">
    <property type="entry name" value="Sugar_tr"/>
    <property type="match status" value="1"/>
</dbReference>
<dbReference type="InterPro" id="IPR044778">
    <property type="entry name" value="MFS_STP/MST-like_plant"/>
</dbReference>
<dbReference type="PRINTS" id="PR00171">
    <property type="entry name" value="SUGRTRNSPORT"/>
</dbReference>
<dbReference type="Gene3D" id="1.20.1250.20">
    <property type="entry name" value="MFS general substrate transporter like domains"/>
    <property type="match status" value="1"/>
</dbReference>
<dbReference type="InterPro" id="IPR045262">
    <property type="entry name" value="STP/PLT_plant"/>
</dbReference>
<evidence type="ECO:0000259" key="11">
    <source>
        <dbReference type="PROSITE" id="PS50850"/>
    </source>
</evidence>
<feature type="transmembrane region" description="Helical" evidence="10">
    <location>
        <begin position="177"/>
        <end position="198"/>
    </location>
</feature>
<keyword evidence="6" id="KW-0769">Symport</keyword>
<accession>A0ABP1FPI5</accession>
<comment type="similarity">
    <text evidence="2 9">Belongs to the major facilitator superfamily. Sugar transporter (TC 2.A.1.1) family.</text>
</comment>
<organism evidence="12 13">
    <name type="scientific">Coccomyxa viridis</name>
    <dbReference type="NCBI Taxonomy" id="1274662"/>
    <lineage>
        <taxon>Eukaryota</taxon>
        <taxon>Viridiplantae</taxon>
        <taxon>Chlorophyta</taxon>
        <taxon>core chlorophytes</taxon>
        <taxon>Trebouxiophyceae</taxon>
        <taxon>Trebouxiophyceae incertae sedis</taxon>
        <taxon>Coccomyxaceae</taxon>
        <taxon>Coccomyxa</taxon>
    </lineage>
</organism>
<dbReference type="PANTHER" id="PTHR23500:SF357">
    <property type="entry name" value="IP12678P"/>
    <property type="match status" value="1"/>
</dbReference>
<dbReference type="Proteomes" id="UP001497392">
    <property type="component" value="Unassembled WGS sequence"/>
</dbReference>
<feature type="transmembrane region" description="Helical" evidence="10">
    <location>
        <begin position="464"/>
        <end position="482"/>
    </location>
</feature>
<evidence type="ECO:0000256" key="5">
    <source>
        <dbReference type="ARBA" id="ARBA00022692"/>
    </source>
</evidence>
<dbReference type="PROSITE" id="PS00217">
    <property type="entry name" value="SUGAR_TRANSPORT_2"/>
    <property type="match status" value="1"/>
</dbReference>
<feature type="transmembrane region" description="Helical" evidence="10">
    <location>
        <begin position="337"/>
        <end position="355"/>
    </location>
</feature>
<dbReference type="InterPro" id="IPR036259">
    <property type="entry name" value="MFS_trans_sf"/>
</dbReference>
<feature type="domain" description="Major facilitator superfamily (MFS) profile" evidence="11">
    <location>
        <begin position="29"/>
        <end position="486"/>
    </location>
</feature>
<dbReference type="CDD" id="cd17361">
    <property type="entry name" value="MFS_STP"/>
    <property type="match status" value="1"/>
</dbReference>
<dbReference type="InterPro" id="IPR005828">
    <property type="entry name" value="MFS_sugar_transport-like"/>
</dbReference>
<keyword evidence="5 10" id="KW-0812">Transmembrane</keyword>
<evidence type="ECO:0000256" key="7">
    <source>
        <dbReference type="ARBA" id="ARBA00022989"/>
    </source>
</evidence>
<evidence type="ECO:0000256" key="8">
    <source>
        <dbReference type="ARBA" id="ARBA00023136"/>
    </source>
</evidence>
<keyword evidence="8 10" id="KW-0472">Membrane</keyword>
<gene>
    <name evidence="12" type="primary">g3494</name>
    <name evidence="12" type="ORF">VP750_LOCUS2980</name>
</gene>
<feature type="transmembrane region" description="Helical" evidence="10">
    <location>
        <begin position="144"/>
        <end position="165"/>
    </location>
</feature>
<dbReference type="PANTHER" id="PTHR23500">
    <property type="entry name" value="SOLUTE CARRIER FAMILY 2, FACILITATED GLUCOSE TRANSPORTER"/>
    <property type="match status" value="1"/>
</dbReference>